<proteinExistence type="predicted"/>
<evidence type="ECO:0000313" key="2">
    <source>
        <dbReference type="Proteomes" id="UP001143910"/>
    </source>
</evidence>
<reference evidence="1" key="1">
    <citation type="submission" date="2022-08" db="EMBL/GenBank/DDBJ databases">
        <title>Genome Sequence of Lecanicillium fungicola.</title>
        <authorList>
            <person name="Buettner E."/>
        </authorList>
    </citation>
    <scope>NUCLEOTIDE SEQUENCE</scope>
    <source>
        <strain evidence="1">Babe33</strain>
    </source>
</reference>
<sequence>MEKDGTFGDAYDKDFRPLNTNSLVLNKPGGNDQEKGDEAADEEWPLKPASTTRPLMRSPSMYSTMPKISDKPPGTPIPSPRLPNTPQMQSMMTTPQSTPAAQPVQKLEPEDIKKDGCGCCVVM</sequence>
<accession>A0ACC1MYR2</accession>
<protein>
    <submittedName>
        <fullName evidence="1">Uncharacterized protein</fullName>
    </submittedName>
</protein>
<organism evidence="1 2">
    <name type="scientific">Zarea fungicola</name>
    <dbReference type="NCBI Taxonomy" id="93591"/>
    <lineage>
        <taxon>Eukaryota</taxon>
        <taxon>Fungi</taxon>
        <taxon>Dikarya</taxon>
        <taxon>Ascomycota</taxon>
        <taxon>Pezizomycotina</taxon>
        <taxon>Sordariomycetes</taxon>
        <taxon>Hypocreomycetidae</taxon>
        <taxon>Hypocreales</taxon>
        <taxon>Cordycipitaceae</taxon>
        <taxon>Zarea</taxon>
    </lineage>
</organism>
<dbReference type="Proteomes" id="UP001143910">
    <property type="component" value="Unassembled WGS sequence"/>
</dbReference>
<gene>
    <name evidence="1" type="ORF">NQ176_g7320</name>
</gene>
<dbReference type="EMBL" id="JANJQO010001205">
    <property type="protein sequence ID" value="KAJ2972155.1"/>
    <property type="molecule type" value="Genomic_DNA"/>
</dbReference>
<keyword evidence="2" id="KW-1185">Reference proteome</keyword>
<comment type="caution">
    <text evidence="1">The sequence shown here is derived from an EMBL/GenBank/DDBJ whole genome shotgun (WGS) entry which is preliminary data.</text>
</comment>
<name>A0ACC1MYR2_9HYPO</name>
<evidence type="ECO:0000313" key="1">
    <source>
        <dbReference type="EMBL" id="KAJ2972155.1"/>
    </source>
</evidence>